<dbReference type="EMBL" id="SDRB02000384">
    <property type="protein sequence ID" value="THG23260.1"/>
    <property type="molecule type" value="Genomic_DNA"/>
</dbReference>
<dbReference type="InterPro" id="IPR001623">
    <property type="entry name" value="DnaJ_domain"/>
</dbReference>
<dbReference type="Gene3D" id="1.10.287.110">
    <property type="entry name" value="DnaJ domain"/>
    <property type="match status" value="1"/>
</dbReference>
<dbReference type="PROSITE" id="PS00636">
    <property type="entry name" value="DNAJ_1"/>
    <property type="match status" value="1"/>
</dbReference>
<evidence type="ECO:0000313" key="3">
    <source>
        <dbReference type="EMBL" id="THG23260.1"/>
    </source>
</evidence>
<dbReference type="InterPro" id="IPR056988">
    <property type="entry name" value="Zn_ribbon_pln"/>
</dbReference>
<feature type="compositionally biased region" description="Low complexity" evidence="1">
    <location>
        <begin position="277"/>
        <end position="291"/>
    </location>
</feature>
<dbReference type="PANTHER" id="PTHR44137:SF32">
    <property type="entry name" value="DNAJ HEAT SHOCK AMINO-TERMINAL DOMAIN PROTEIN"/>
    <property type="match status" value="1"/>
</dbReference>
<sequence>MECNKDTAARAKEIAEQKLTERDIDGAKKFALKAQNLFPVLEGLHEFMAILDVYISAEKKINGEVDRYGVLGVNPFSDYETLRRHYRKLVRTLHPDKNKSVGAEEAFKMLTEAWSLLSDKTKRAAYDQKRNHKYETGNSSMPAGKNRLDTSTHNDDSSVKDQKSDGIPQPIPIAPRPAKPNTFWTACNRCKMQYEYLRAYLNRKLRCPNCDEAFYSVEVHPKNDPNPSTPSPSYCQKQNVNRHMENNTSAPNMGKPGSIGVGSINSPNMKQGLLSTPGSVRSVPASASSAGQNENTSQNLKRVSEVAQMGEVAAQRKCGASKKTGARLASNAASTFGPMKKSCIQVNVTGREMPNQMAMPNQKVSLGTERFGTSETIQNNSAKETSQLEIRNLLIAKSKMEIRKKLNEWNMKAALKASIKNGKKMGIEKKNGEKKDGNKNAAFVETKNSVQPRKSSLVASNIDSNEKAAETKSMIVTDPEFYDFDKDRKAKCFGKNHVWAAYDDDDGMPRYYALVRSVESKRPFKLQISWLTSKSNADLGPLNWVDSGFTKTSGDFRVGKHVSFSNLNSFSHRVKWMKGKRGAIKIFPRKGDVWALYSNWSPDWNMFTPDEVIHKYDMVEVLEDYNGERGVTVAPLVKVHGLKSVFHQNLDPQETKTIPREEMFRFSHQVPSYMLTDQECKNTPKGCLELDTAAMPPELLKVITEAKEVETAKRATKEDGVESFGKAKEDLHLEESGKSTDQEGMIEDLKNVHTKAMSSNVKQCKGIRGRRDCEGYQ</sequence>
<dbReference type="PANTHER" id="PTHR44137">
    <property type="entry name" value="BNAC03G44070D PROTEIN"/>
    <property type="match status" value="1"/>
</dbReference>
<dbReference type="InterPro" id="IPR024593">
    <property type="entry name" value="DUF3444"/>
</dbReference>
<protein>
    <recommendedName>
        <fullName evidence="2">J domain-containing protein</fullName>
    </recommendedName>
</protein>
<keyword evidence="4" id="KW-1185">Reference proteome</keyword>
<dbReference type="Proteomes" id="UP000306102">
    <property type="component" value="Unassembled WGS sequence"/>
</dbReference>
<evidence type="ECO:0000259" key="2">
    <source>
        <dbReference type="PROSITE" id="PS50076"/>
    </source>
</evidence>
<feature type="region of interest" description="Disordered" evidence="1">
    <location>
        <begin position="713"/>
        <end position="744"/>
    </location>
</feature>
<feature type="compositionally biased region" description="Polar residues" evidence="1">
    <location>
        <begin position="263"/>
        <end position="276"/>
    </location>
</feature>
<proteinExistence type="predicted"/>
<feature type="region of interest" description="Disordered" evidence="1">
    <location>
        <begin position="127"/>
        <end position="177"/>
    </location>
</feature>
<dbReference type="SMART" id="SM00271">
    <property type="entry name" value="DnaJ"/>
    <property type="match status" value="1"/>
</dbReference>
<accession>A0A4S4F1E0</accession>
<name>A0A4S4F1E0_CAMSN</name>
<dbReference type="InterPro" id="IPR036869">
    <property type="entry name" value="J_dom_sf"/>
</dbReference>
<dbReference type="Pfam" id="PF11926">
    <property type="entry name" value="DUF3444"/>
    <property type="match status" value="1"/>
</dbReference>
<dbReference type="CDD" id="cd06257">
    <property type="entry name" value="DnaJ"/>
    <property type="match status" value="1"/>
</dbReference>
<evidence type="ECO:0000313" key="4">
    <source>
        <dbReference type="Proteomes" id="UP000306102"/>
    </source>
</evidence>
<evidence type="ECO:0000256" key="1">
    <source>
        <dbReference type="SAM" id="MobiDB-lite"/>
    </source>
</evidence>
<feature type="compositionally biased region" description="Basic and acidic residues" evidence="1">
    <location>
        <begin position="146"/>
        <end position="164"/>
    </location>
</feature>
<dbReference type="InterPro" id="IPR018253">
    <property type="entry name" value="DnaJ_domain_CS"/>
</dbReference>
<feature type="domain" description="J" evidence="2">
    <location>
        <begin position="66"/>
        <end position="130"/>
    </location>
</feature>
<feature type="region of interest" description="Disordered" evidence="1">
    <location>
        <begin position="244"/>
        <end position="299"/>
    </location>
</feature>
<comment type="caution">
    <text evidence="3">The sequence shown here is derived from an EMBL/GenBank/DDBJ whole genome shotgun (WGS) entry which is preliminary data.</text>
</comment>
<dbReference type="Pfam" id="PF00226">
    <property type="entry name" value="DnaJ"/>
    <property type="match status" value="1"/>
</dbReference>
<organism evidence="3 4">
    <name type="scientific">Camellia sinensis var. sinensis</name>
    <name type="common">China tea</name>
    <dbReference type="NCBI Taxonomy" id="542762"/>
    <lineage>
        <taxon>Eukaryota</taxon>
        <taxon>Viridiplantae</taxon>
        <taxon>Streptophyta</taxon>
        <taxon>Embryophyta</taxon>
        <taxon>Tracheophyta</taxon>
        <taxon>Spermatophyta</taxon>
        <taxon>Magnoliopsida</taxon>
        <taxon>eudicotyledons</taxon>
        <taxon>Gunneridae</taxon>
        <taxon>Pentapetalae</taxon>
        <taxon>asterids</taxon>
        <taxon>Ericales</taxon>
        <taxon>Theaceae</taxon>
        <taxon>Camellia</taxon>
    </lineage>
</organism>
<dbReference type="Pfam" id="PF23551">
    <property type="entry name" value="Zn_ribbon_20"/>
    <property type="match status" value="1"/>
</dbReference>
<dbReference type="STRING" id="542762.A0A4S4F1E0"/>
<dbReference type="PROSITE" id="PS50076">
    <property type="entry name" value="DNAJ_2"/>
    <property type="match status" value="1"/>
</dbReference>
<dbReference type="SUPFAM" id="SSF46565">
    <property type="entry name" value="Chaperone J-domain"/>
    <property type="match status" value="1"/>
</dbReference>
<reference evidence="3 4" key="1">
    <citation type="journal article" date="2018" name="Proc. Natl. Acad. Sci. U.S.A.">
        <title>Draft genome sequence of Camellia sinensis var. sinensis provides insights into the evolution of the tea genome and tea quality.</title>
        <authorList>
            <person name="Wei C."/>
            <person name="Yang H."/>
            <person name="Wang S."/>
            <person name="Zhao J."/>
            <person name="Liu C."/>
            <person name="Gao L."/>
            <person name="Xia E."/>
            <person name="Lu Y."/>
            <person name="Tai Y."/>
            <person name="She G."/>
            <person name="Sun J."/>
            <person name="Cao H."/>
            <person name="Tong W."/>
            <person name="Gao Q."/>
            <person name="Li Y."/>
            <person name="Deng W."/>
            <person name="Jiang X."/>
            <person name="Wang W."/>
            <person name="Chen Q."/>
            <person name="Zhang S."/>
            <person name="Li H."/>
            <person name="Wu J."/>
            <person name="Wang P."/>
            <person name="Li P."/>
            <person name="Shi C."/>
            <person name="Zheng F."/>
            <person name="Jian J."/>
            <person name="Huang B."/>
            <person name="Shan D."/>
            <person name="Shi M."/>
            <person name="Fang C."/>
            <person name="Yue Y."/>
            <person name="Li F."/>
            <person name="Li D."/>
            <person name="Wei S."/>
            <person name="Han B."/>
            <person name="Jiang C."/>
            <person name="Yin Y."/>
            <person name="Xia T."/>
            <person name="Zhang Z."/>
            <person name="Bennetzen J.L."/>
            <person name="Zhao S."/>
            <person name="Wan X."/>
        </authorList>
    </citation>
    <scope>NUCLEOTIDE SEQUENCE [LARGE SCALE GENOMIC DNA]</scope>
    <source>
        <strain evidence="4">cv. Shuchazao</strain>
        <tissue evidence="3">Leaf</tissue>
    </source>
</reference>
<dbReference type="PRINTS" id="PR00625">
    <property type="entry name" value="JDOMAIN"/>
</dbReference>
<gene>
    <name evidence="3" type="ORF">TEA_020225</name>
</gene>
<dbReference type="AlphaFoldDB" id="A0A4S4F1E0"/>